<gene>
    <name evidence="1" type="ORF">KDL01_27880</name>
</gene>
<dbReference type="AlphaFoldDB" id="A0A941EY30"/>
<evidence type="ECO:0000313" key="1">
    <source>
        <dbReference type="EMBL" id="MBR7837129.1"/>
    </source>
</evidence>
<keyword evidence="2" id="KW-1185">Reference proteome</keyword>
<evidence type="ECO:0008006" key="3">
    <source>
        <dbReference type="Google" id="ProtNLM"/>
    </source>
</evidence>
<dbReference type="EMBL" id="JAGSOG010000182">
    <property type="protein sequence ID" value="MBR7837129.1"/>
    <property type="molecule type" value="Genomic_DNA"/>
</dbReference>
<evidence type="ECO:0000313" key="2">
    <source>
        <dbReference type="Proteomes" id="UP000675781"/>
    </source>
</evidence>
<dbReference type="Proteomes" id="UP000675781">
    <property type="component" value="Unassembled WGS sequence"/>
</dbReference>
<sequence>MNRAAGLGVSLYPWDVAGDPHAPDRIAGLGVDRVTLAAAYHTVRALSPRHPERKVVTASHSAVYYRPDPAHWNGSPLSPVEAAWAPGAFTEAAPRLRAAGLKVYAWTILTHNQRLGTLHPEHAVVNAFGDPYPWALCVNSPAVRDYCTRLAAEVAAQPDIDGVELESCGWYGYDHLHAHDKTGGVAFDQSTKFLLNLCFCTHCEAWYAAHGLDRLREQVREALEPVFRGDAAAAALDPQTTDAVGILRVHAAAGFQAEMVEAVRRVRPDLPVLLHTSPDPLAVGANPGSVPDASFGAVLQCGGARSQDALTQLRTYAAAMTQAVAKAGRAAGPAQPLAATVNIVGGMGADRAGLDAWVTELRAAGADELRLYHAGLASAADLAAVQALAG</sequence>
<protein>
    <recommendedName>
        <fullName evidence="3">Alanine-rich protein</fullName>
    </recommendedName>
</protein>
<reference evidence="1" key="1">
    <citation type="submission" date="2021-04" db="EMBL/GenBank/DDBJ databases">
        <title>Genome based classification of Actinospica acidithermotolerans sp. nov., an actinobacterium isolated from an Indonesian hot spring.</title>
        <authorList>
            <person name="Kusuma A.B."/>
            <person name="Putra K.E."/>
            <person name="Nafisah S."/>
            <person name="Loh J."/>
            <person name="Nouioui I."/>
            <person name="Goodfellow M."/>
        </authorList>
    </citation>
    <scope>NUCLEOTIDE SEQUENCE</scope>
    <source>
        <strain evidence="1">CSCA 57</strain>
    </source>
</reference>
<proteinExistence type="predicted"/>
<accession>A0A941EY30</accession>
<dbReference type="Gene3D" id="3.20.20.80">
    <property type="entry name" value="Glycosidases"/>
    <property type="match status" value="1"/>
</dbReference>
<name>A0A941EY30_9ACTN</name>
<dbReference type="RefSeq" id="WP_212531596.1">
    <property type="nucleotide sequence ID" value="NZ_JAGSOG010000182.1"/>
</dbReference>
<organism evidence="1 2">
    <name type="scientific">Actinospica durhamensis</name>
    <dbReference type="NCBI Taxonomy" id="1508375"/>
    <lineage>
        <taxon>Bacteria</taxon>
        <taxon>Bacillati</taxon>
        <taxon>Actinomycetota</taxon>
        <taxon>Actinomycetes</taxon>
        <taxon>Catenulisporales</taxon>
        <taxon>Actinospicaceae</taxon>
        <taxon>Actinospica</taxon>
    </lineage>
</organism>
<comment type="caution">
    <text evidence="1">The sequence shown here is derived from an EMBL/GenBank/DDBJ whole genome shotgun (WGS) entry which is preliminary data.</text>
</comment>